<sequence>MPNRTVAHRYRINRSFSLRLPLCETCYRANFIEDPESLTADDTALGKVARVRSTCIKIAAGIALVGFVLLMGIIPVTTPPFLWLYVILVGVGLLAIVFGTTALMGKRMRNSLPGSNYNIRYPRAIVYEAIETEKPAPGKTAVFLRLKNETWARESAEKHHWKTSSTESPLEKESENESSSDR</sequence>
<feature type="compositionally biased region" description="Basic and acidic residues" evidence="1">
    <location>
        <begin position="169"/>
        <end position="182"/>
    </location>
</feature>
<evidence type="ECO:0000313" key="3">
    <source>
        <dbReference type="EMBL" id="MPM19986.1"/>
    </source>
</evidence>
<feature type="region of interest" description="Disordered" evidence="1">
    <location>
        <begin position="152"/>
        <end position="182"/>
    </location>
</feature>
<protein>
    <submittedName>
        <fullName evidence="3">Uncharacterized protein</fullName>
    </submittedName>
</protein>
<keyword evidence="2" id="KW-0472">Membrane</keyword>
<proteinExistence type="predicted"/>
<evidence type="ECO:0000256" key="1">
    <source>
        <dbReference type="SAM" id="MobiDB-lite"/>
    </source>
</evidence>
<accession>A0A644XUU6</accession>
<feature type="transmembrane region" description="Helical" evidence="2">
    <location>
        <begin position="55"/>
        <end position="76"/>
    </location>
</feature>
<feature type="transmembrane region" description="Helical" evidence="2">
    <location>
        <begin position="82"/>
        <end position="103"/>
    </location>
</feature>
<gene>
    <name evidence="3" type="ORF">SDC9_66413</name>
</gene>
<reference evidence="3" key="1">
    <citation type="submission" date="2019-08" db="EMBL/GenBank/DDBJ databases">
        <authorList>
            <person name="Kucharzyk K."/>
            <person name="Murdoch R.W."/>
            <person name="Higgins S."/>
            <person name="Loffler F."/>
        </authorList>
    </citation>
    <scope>NUCLEOTIDE SEQUENCE</scope>
</reference>
<keyword evidence="2" id="KW-1133">Transmembrane helix</keyword>
<evidence type="ECO:0000256" key="2">
    <source>
        <dbReference type="SAM" id="Phobius"/>
    </source>
</evidence>
<organism evidence="3">
    <name type="scientific">bioreactor metagenome</name>
    <dbReference type="NCBI Taxonomy" id="1076179"/>
    <lineage>
        <taxon>unclassified sequences</taxon>
        <taxon>metagenomes</taxon>
        <taxon>ecological metagenomes</taxon>
    </lineage>
</organism>
<dbReference type="AlphaFoldDB" id="A0A644XUU6"/>
<dbReference type="EMBL" id="VSSQ01003285">
    <property type="protein sequence ID" value="MPM19986.1"/>
    <property type="molecule type" value="Genomic_DNA"/>
</dbReference>
<name>A0A644XUU6_9ZZZZ</name>
<comment type="caution">
    <text evidence="3">The sequence shown here is derived from an EMBL/GenBank/DDBJ whole genome shotgun (WGS) entry which is preliminary data.</text>
</comment>
<keyword evidence="2" id="KW-0812">Transmembrane</keyword>